<dbReference type="SUPFAM" id="SSF69336">
    <property type="entry name" value="Alpha subunit of glutamate synthase, C-terminal domain"/>
    <property type="match status" value="1"/>
</dbReference>
<gene>
    <name evidence="4" type="ORF">BHR79_07190</name>
    <name evidence="5" type="ORF">EFE40_03045</name>
    <name evidence="6" type="ORF">SAMN04515625_1073</name>
</gene>
<reference evidence="6 8" key="2">
    <citation type="submission" date="2016-10" db="EMBL/GenBank/DDBJ databases">
        <authorList>
            <person name="de Groot N.N."/>
        </authorList>
    </citation>
    <scope>NUCLEOTIDE SEQUENCE [LARGE SCALE GENOMIC DNA]</scope>
    <source>
        <strain evidence="6 8">Z-7982</strain>
    </source>
</reference>
<evidence type="ECO:0000313" key="7">
    <source>
        <dbReference type="Proteomes" id="UP000186879"/>
    </source>
</evidence>
<dbReference type="EC" id="1.2.7.12" evidence="2"/>
<keyword evidence="7" id="KW-1185">Reference proteome</keyword>
<dbReference type="InterPro" id="IPR017550">
    <property type="entry name" value="Formylmethanofuran_DH_suC"/>
</dbReference>
<organism evidence="4 7">
    <name type="scientific">Methanohalophilus halophilus</name>
    <dbReference type="NCBI Taxonomy" id="2177"/>
    <lineage>
        <taxon>Archaea</taxon>
        <taxon>Methanobacteriati</taxon>
        <taxon>Methanobacteriota</taxon>
        <taxon>Stenosarchaea group</taxon>
        <taxon>Methanomicrobia</taxon>
        <taxon>Methanosarcinales</taxon>
        <taxon>Methanosarcinaceae</taxon>
        <taxon>Methanohalophilus</taxon>
    </lineage>
</organism>
<dbReference type="Proteomes" id="UP000186879">
    <property type="component" value="Chromosome"/>
</dbReference>
<comment type="pathway">
    <text evidence="1">One-carbon metabolism; methanogenesis from CO(2); 5,10-methenyl-5,6,7,8-tetrahydromethanopterin from CO(2): step 1/3.</text>
</comment>
<evidence type="ECO:0000256" key="1">
    <source>
        <dbReference type="ARBA" id="ARBA00004830"/>
    </source>
</evidence>
<evidence type="ECO:0000313" key="6">
    <source>
        <dbReference type="EMBL" id="SDW51018.1"/>
    </source>
</evidence>
<comment type="catalytic activity">
    <reaction evidence="3">
        <text>N-formylmethanofuran + 2 oxidized [2Fe-2S]-[ferredoxin] + H2O = methanofuran + 2 reduced [2Fe-2S]-[ferredoxin] + CO2 + H(+)</text>
        <dbReference type="Rhea" id="RHEA:19841"/>
        <dbReference type="Rhea" id="RHEA-COMP:10000"/>
        <dbReference type="Rhea" id="RHEA-COMP:10001"/>
        <dbReference type="ChEBI" id="CHEBI:15377"/>
        <dbReference type="ChEBI" id="CHEBI:15378"/>
        <dbReference type="ChEBI" id="CHEBI:16526"/>
        <dbReference type="ChEBI" id="CHEBI:33737"/>
        <dbReference type="ChEBI" id="CHEBI:33738"/>
        <dbReference type="ChEBI" id="CHEBI:57727"/>
        <dbReference type="ChEBI" id="CHEBI:58151"/>
        <dbReference type="EC" id="1.2.7.12"/>
    </reaction>
</comment>
<evidence type="ECO:0000256" key="2">
    <source>
        <dbReference type="ARBA" id="ARBA00012692"/>
    </source>
</evidence>
<evidence type="ECO:0000256" key="3">
    <source>
        <dbReference type="ARBA" id="ARBA00048228"/>
    </source>
</evidence>
<dbReference type="EMBL" id="RJJG01000003">
    <property type="protein sequence ID" value="RNI09648.1"/>
    <property type="molecule type" value="Genomic_DNA"/>
</dbReference>
<reference evidence="4 7" key="1">
    <citation type="submission" date="2016-10" db="EMBL/GenBank/DDBJ databases">
        <title>Methanohalophilus halophilus.</title>
        <authorList>
            <person name="L'haridon S."/>
        </authorList>
    </citation>
    <scope>NUCLEOTIDE SEQUENCE [LARGE SCALE GENOMIC DNA]</scope>
    <source>
        <strain evidence="4 7">Z-7982</strain>
    </source>
</reference>
<dbReference type="UniPathway" id="UPA00640">
    <property type="reaction ID" value="UER00692"/>
</dbReference>
<dbReference type="GeneID" id="30583538"/>
<dbReference type="PANTHER" id="PTHR39673">
    <property type="entry name" value="TUNGSTEN FORMYLMETHANOFURAN DEHYDROGENASE, SUBUNIT C (FWDC)"/>
    <property type="match status" value="1"/>
</dbReference>
<dbReference type="OrthoDB" id="106216at2157"/>
<dbReference type="NCBIfam" id="TIGR03122">
    <property type="entry name" value="one_C_dehyd_C"/>
    <property type="match status" value="1"/>
</dbReference>
<dbReference type="RefSeq" id="WP_091829002.1">
    <property type="nucleotide sequence ID" value="NZ_CP017921.1"/>
</dbReference>
<dbReference type="STRING" id="2177.BHR79_07190"/>
<dbReference type="CDD" id="cd00980">
    <property type="entry name" value="FwdC/FmdC"/>
    <property type="match status" value="1"/>
</dbReference>
<accession>A0A1L3Q342</accession>
<dbReference type="Proteomes" id="UP000198669">
    <property type="component" value="Unassembled WGS sequence"/>
</dbReference>
<evidence type="ECO:0000313" key="8">
    <source>
        <dbReference type="Proteomes" id="UP000198669"/>
    </source>
</evidence>
<evidence type="ECO:0000313" key="9">
    <source>
        <dbReference type="Proteomes" id="UP000267921"/>
    </source>
</evidence>
<protein>
    <recommendedName>
        <fullName evidence="2">formylmethanofuran dehydrogenase</fullName>
        <ecNumber evidence="2">1.2.7.12</ecNumber>
    </recommendedName>
</protein>
<dbReference type="PANTHER" id="PTHR39673:SF5">
    <property type="entry name" value="TUNGSTEN-CONTAINING FORMYLMETHANOFURAN DEHYDROGENASE 2 SUBUNIT C"/>
    <property type="match status" value="1"/>
</dbReference>
<dbReference type="GO" id="GO:0018493">
    <property type="term" value="F:formylmethanofuran dehydrogenase activity"/>
    <property type="evidence" value="ECO:0007669"/>
    <property type="project" value="UniProtKB-EC"/>
</dbReference>
<sequence>MTEVVLTPNTEIDIKIEADVIKPDEFAGKSKEEIEQLIVWQGPDQLPLKNFFDVKGQGGSSAEETSIIIKGDVLRVKMIGAEMTAGKITIQGSTGLKVGAEMKGGEIVVEGNADSWAGTEMKGGLLHIKGNTVDHLGCAYRGSWKGMSGGRIVVDGSAQNQIGGGLTGGEIIVNGNAEYFCGIRQSGGLIVIRGNAIRAIGAEMNGGTIVVEGHITNFTPGMQYEGEQYDLCFEDIECGGVFKKFTGDFAISKKPKGTLYVGKDANLEL</sequence>
<name>A0A1L3Q342_9EURY</name>
<evidence type="ECO:0000313" key="5">
    <source>
        <dbReference type="EMBL" id="RNI09648.1"/>
    </source>
</evidence>
<proteinExistence type="predicted"/>
<reference evidence="5 9" key="3">
    <citation type="submission" date="2018-10" db="EMBL/GenBank/DDBJ databases">
        <title>Cultivation of a novel Methanohalophilus strain from Kebrit Deep of the Red Sea and a genomic comparison of members of the genus Methanohalophilus.</title>
        <authorList>
            <person name="Guan Y."/>
            <person name="Ngugi D.K."/>
            <person name="Stingl U."/>
        </authorList>
    </citation>
    <scope>NUCLEOTIDE SEQUENCE [LARGE SCALE GENOMIC DNA]</scope>
    <source>
        <strain evidence="5 9">DSM 3094</strain>
    </source>
</reference>
<dbReference type="EMBL" id="CP017921">
    <property type="protein sequence ID" value="APH39287.1"/>
    <property type="molecule type" value="Genomic_DNA"/>
</dbReference>
<dbReference type="AlphaFoldDB" id="A0A1L3Q342"/>
<dbReference type="InterPro" id="IPR036485">
    <property type="entry name" value="Glu_synth_asu_C_sf"/>
</dbReference>
<dbReference type="Gene3D" id="2.160.20.60">
    <property type="entry name" value="Glutamate synthase, alpha subunit, C-terminal domain"/>
    <property type="match status" value="2"/>
</dbReference>
<dbReference type="EMBL" id="FNMU01000003">
    <property type="protein sequence ID" value="SDW51018.1"/>
    <property type="molecule type" value="Genomic_DNA"/>
</dbReference>
<evidence type="ECO:0000313" key="4">
    <source>
        <dbReference type="EMBL" id="APH39287.1"/>
    </source>
</evidence>
<dbReference type="KEGG" id="mhaz:BHR79_07190"/>
<dbReference type="GO" id="GO:0019386">
    <property type="term" value="P:methanogenesis, from carbon dioxide"/>
    <property type="evidence" value="ECO:0007669"/>
    <property type="project" value="UniProtKB-UniPathway"/>
</dbReference>
<dbReference type="GO" id="GO:0046914">
    <property type="term" value="F:transition metal ion binding"/>
    <property type="evidence" value="ECO:0007669"/>
    <property type="project" value="InterPro"/>
</dbReference>
<dbReference type="Proteomes" id="UP000267921">
    <property type="component" value="Unassembled WGS sequence"/>
</dbReference>